<dbReference type="SMART" id="SM00360">
    <property type="entry name" value="RRM"/>
    <property type="match status" value="2"/>
</dbReference>
<dbReference type="InterPro" id="IPR035979">
    <property type="entry name" value="RBD_domain_sf"/>
</dbReference>
<name>A0A813GJ47_POLGL</name>
<feature type="domain" description="RRM" evidence="4">
    <location>
        <begin position="11"/>
        <end position="90"/>
    </location>
</feature>
<dbReference type="InterPro" id="IPR012677">
    <property type="entry name" value="Nucleotide-bd_a/b_plait_sf"/>
</dbReference>
<dbReference type="PANTHER" id="PTHR24012">
    <property type="entry name" value="RNA BINDING PROTEIN"/>
    <property type="match status" value="1"/>
</dbReference>
<evidence type="ECO:0000313" key="6">
    <source>
        <dbReference type="Proteomes" id="UP000654075"/>
    </source>
</evidence>
<organism evidence="5 6">
    <name type="scientific">Polarella glacialis</name>
    <name type="common">Dinoflagellate</name>
    <dbReference type="NCBI Taxonomy" id="89957"/>
    <lineage>
        <taxon>Eukaryota</taxon>
        <taxon>Sar</taxon>
        <taxon>Alveolata</taxon>
        <taxon>Dinophyceae</taxon>
        <taxon>Suessiales</taxon>
        <taxon>Suessiaceae</taxon>
        <taxon>Polarella</taxon>
    </lineage>
</organism>
<proteinExistence type="predicted"/>
<accession>A0A813GJ47</accession>
<evidence type="ECO:0000259" key="4">
    <source>
        <dbReference type="PROSITE" id="PS50102"/>
    </source>
</evidence>
<gene>
    <name evidence="5" type="ORF">PGLA1383_LOCUS43953</name>
</gene>
<reference evidence="5" key="1">
    <citation type="submission" date="2021-02" db="EMBL/GenBank/DDBJ databases">
        <authorList>
            <person name="Dougan E. K."/>
            <person name="Rhodes N."/>
            <person name="Thang M."/>
            <person name="Chan C."/>
        </authorList>
    </citation>
    <scope>NUCLEOTIDE SEQUENCE</scope>
</reference>
<dbReference type="PROSITE" id="PS50102">
    <property type="entry name" value="RRM"/>
    <property type="match status" value="2"/>
</dbReference>
<dbReference type="Pfam" id="PF00076">
    <property type="entry name" value="RRM_1"/>
    <property type="match status" value="2"/>
</dbReference>
<evidence type="ECO:0000256" key="1">
    <source>
        <dbReference type="ARBA" id="ARBA00022737"/>
    </source>
</evidence>
<dbReference type="Gene3D" id="3.30.70.330">
    <property type="match status" value="3"/>
</dbReference>
<evidence type="ECO:0000313" key="5">
    <source>
        <dbReference type="EMBL" id="CAE8627118.1"/>
    </source>
</evidence>
<keyword evidence="6" id="KW-1185">Reference proteome</keyword>
<dbReference type="Proteomes" id="UP000654075">
    <property type="component" value="Unassembled WGS sequence"/>
</dbReference>
<dbReference type="FunFam" id="3.30.70.330:FF:000003">
    <property type="entry name" value="Polyadenylate-binding protein"/>
    <property type="match status" value="1"/>
</dbReference>
<dbReference type="InterPro" id="IPR000504">
    <property type="entry name" value="RRM_dom"/>
</dbReference>
<feature type="domain" description="RRM" evidence="4">
    <location>
        <begin position="100"/>
        <end position="177"/>
    </location>
</feature>
<dbReference type="OrthoDB" id="292575at2759"/>
<dbReference type="SUPFAM" id="SSF54928">
    <property type="entry name" value="RNA-binding domain, RBD"/>
    <property type="match status" value="2"/>
</dbReference>
<protein>
    <recommendedName>
        <fullName evidence="4">RRM domain-containing protein</fullName>
    </recommendedName>
</protein>
<dbReference type="EMBL" id="CAJNNV010029107">
    <property type="protein sequence ID" value="CAE8627118.1"/>
    <property type="molecule type" value="Genomic_DNA"/>
</dbReference>
<dbReference type="InterPro" id="IPR034364">
    <property type="entry name" value="PABP_RRM1"/>
</dbReference>
<keyword evidence="2 3" id="KW-0694">RNA-binding</keyword>
<sequence length="392" mass="42814">MSGLPAGLQFASLYVGDLHPDVGEATLYEAFSEGGGNVASCRVCRDSATKKSLGYAYVNYYSTADAERALETLNYMSIKGKVCRVMWSNRDVASRRNTASNVFVKGLDDTIDNKALHDTFSIFGHILSCKVSMTADGKSKGYGFVHYEAEEAAKQAIERVNGMQIGNSTVSVSQFLTKQDIETTGTDDEFTNLYVKHMPSTWDDAKVSAIFAEFGEVSSSVVMSTDEGKRRRKYDELASLSVQARLFELNVAADQSNQGISTDQKVVVLHWTQTGTVVRSQNVATDRKGATATIARGFGVQHLVRCYSKSVALPFFVLGLWNICLKIYNIATSSNSEQYASKALRLGSTRPLKDCATNKTRVRIELGLAVEAARAAVEALHRPPRSADMQVG</sequence>
<dbReference type="InterPro" id="IPR045305">
    <property type="entry name" value="RRM2_I_PABPs"/>
</dbReference>
<comment type="caution">
    <text evidence="5">The sequence shown here is derived from an EMBL/GenBank/DDBJ whole genome shotgun (WGS) entry which is preliminary data.</text>
</comment>
<dbReference type="GO" id="GO:0003723">
    <property type="term" value="F:RNA binding"/>
    <property type="evidence" value="ECO:0007669"/>
    <property type="project" value="UniProtKB-UniRule"/>
</dbReference>
<evidence type="ECO:0000256" key="3">
    <source>
        <dbReference type="PROSITE-ProRule" id="PRU00176"/>
    </source>
</evidence>
<dbReference type="CDD" id="cd12378">
    <property type="entry name" value="RRM1_I_PABPs"/>
    <property type="match status" value="1"/>
</dbReference>
<dbReference type="AlphaFoldDB" id="A0A813GJ47"/>
<evidence type="ECO:0000256" key="2">
    <source>
        <dbReference type="ARBA" id="ARBA00022884"/>
    </source>
</evidence>
<dbReference type="CDD" id="cd12379">
    <property type="entry name" value="RRM2_I_PABPs"/>
    <property type="match status" value="1"/>
</dbReference>
<keyword evidence="1" id="KW-0677">Repeat</keyword>